<proteinExistence type="predicted"/>
<dbReference type="Pfam" id="PF01345">
    <property type="entry name" value="DUF11"/>
    <property type="match status" value="1"/>
</dbReference>
<sequence length="5119" mass="544788">MKKILLLQCFFLAAIWAAVAQTPFNKRGNSLTVKGDMIVVGNSILTSDDSSYANDRKKDNSIELKYIDIDGDGNTFNSSSANVKNPNTSSTCGLKIVKAYLYWAAAYKQGDASGYSKKLDPSKFNKIKFKQGSGSYNTITGEKIHSDDDNNVSRNHNVYVCVADVTQYVTSINNETFTVADVQAPYGAYQGNGYAAGWTLFIIYEDTTKPARNITLFDGFEVVNTDNSPEIKVSGFTTVPSPLPVNAKIAFAALEGESYLGGDEIKIKTNKTNGNQIKITAPGREDDSVQHCYYVYTWYGGRRLECGEAIKSNFFNSTITNENGVNVNRNPAYTNLYGFDAGIFDLQNNGNSIIGNDTTEASFYPSTTQDVFYPFMFAFNVEVITPQIVMEKRVYDSNNNDITGANNIKVGSSIKYQIKFKNIGNDDAKDLVISDVLPANLENNISNESVPTGATYTFTAATRTLKVTIPDNLVKQGSPEAEISFVVKVTGDCTQFRDACSNIIENRAYAKYKGVKNPAELTPSSYNTKFTACGGGVEGPSNFIIADDFNNKCVYKKTEKLCQPTITLTAGAGFDTYVWTTATGTIVGAANGRSIVASSPGVYKVTKTKAGCTTMKEEITVLSNDADVDHPIEKMIQQGLGGEIRTCPSTGRKYPQVYLCGKNASLDLTVTISNAEKFEWEKLRNCSGNVPQDCPADLSTYGCNWTSMNVVNGSATTTQKFTEAGDYRLTVTFQGGCVSYYYFYVSKNPLEPKVTWTNEVCTTKGKITVTDPTTTGYQFALMQDTTTVTNWQTGREFSNLSAGIYRVLIKQTITDTTKVPCVFEIRDIDVKKVTPVLSVSTEKALCYGSNATMTINLTNPPYNPYTIKVRKDNATGAVLFTRTSTGNASQTTQVVLGNYFRAGRYYVEVINNQGCDIKQVVTVAENTPVGITASVLKPITPCAPGVIRVTGTGGEKGQSYGFRMNAGTLMYNYTGNYYDFSVTTPGTYTFAVLDRYGCTTTTTAAITQLTAPTATANYQITQCGQQIQIYFTEPQSVHSYTYQYALVGKTPQGTRTITGLTANTTYTPTVLYTINGQTCTLTLLAITIPDLTATDNLIASAGVEKLVECGTGANVGKALVRFANVQGGVPPYEYSFDGGVNFGTATQTWLVPGTYQLAVRDNYGCRRDNITVKVDNKIAEPTFSTTLTYNCEGKATVKLNSSKGTTYTYTYQVDGGTPQNSNTFTNLAVGTHTIVIQYADANPPTKNVLFLEDFGAGNNTANAYVNKEYYLELQNGTMPRNGYGIPELGGNWSGKGLADGEYVVSKGLNPNNGAWKAPNDHTRTASGAKIPNGRMFFVNIGDVLKGKGDILYQRSMKDIIPNKEIKFSVALMNLLDYNDWRYPSGAPDLAVELYTNQAAVTAKTPLVSKRINPQIRGAKDADDWTVIEHSLSPGNNTELIAVIRSFSIVTNGNDLAMDDIYLYQEPEACPSTYTTTVVVKDNQAFGVQTNTEQVTNAKCYGGTGSYQIAVKNPQNTTYYVQKDNVGAFVPVTDAVYKWENIPVGAHTVKFRGELNNSNCEFTRTFTITQPTVLTLSLDASKSDTYLACNPATSRVTMTATGGTLPYRYALYKGTATISTAQTSPQFTLTQTGTYRVIVTDANGCQQNNNFTIINAPVLTLTGTTDITNNNYCMSSATAGKVQVKVTDAQNIGTAPYTFFHNGTRVASQTAAAYTYTNLQVGVHTFTVIDKYGCTASYTTEIKRMITVDGAAGAVVAKDITCHSGDAAKGEITLKIKDGYAPYTYVVKNAGTNATVQTQQNVPTNRIATYKTEIAGVYRIEITDSKGCTVSGTATLTAATNPTITYTATAVVCYGANDGTISLTISGGTAPYKVKLDNGSVQNVTGNQHRFVGVTSGSRVVYVTDARECKAQVTINITSPAAPLKGFAVVSQLIGCGDGNVATKNKAQIRFTNVTGGYGDYSYRYDGNFTTNSEGWLPAGTHTVTVKDKGGCQLDIPVEVPERITPPTGTSYTITTYDCEGKGTIRISGLPNTYNYTYIIDGKTATGTTATITGLAPGSHTMTIKYTQGAASCPQEIVKTVVIPSGQEFKSSVVSQTQAACNGFRGKATFKLENLRGGSYQVSVAATTRTGTGYTTYVQSPTFEVDNLRAGTHTITFNYRPAGSGGKTCAVPVPVTITEPAALTLTSTVEQVAMCSNNFKARVKLTAGGGNGGYNYTYLVGGVVKSGPQSSNIFAAVATGTATFEVKDSKGCVERITTVIATPRTVSLTLQATDCYAGDSQGVITVTITDGNGGYRVRLNNGATVSPSTTTVTHSFRGLTQGSYSVMVTDQYGCSAVSNIIIYPSLNFRVKTTQQSACGSNAKIEVIASGSGIEYAFRKAGTLTPLSYSGTNNVTPSVGITTETWEVYVRAGRCVKTQTVTLARVAAADFTASVKTPTCVGTGTGEIVLKDFVGGTPFSVGVTRPGGSTVTQTGVSGTYTVTNAIAGVYTITVKDVYGCSSVRTLTIVDKPSLASATLEVDTSVACPGVGNPTTLKLKFDQATFNAYNTDSDIWYRIGSGVWTKVTSSTTNMGAHPSFLPGKTVSITYKTTTKGGTTTICTTEVLDKIVPNSLKDVVITVQTNMNDFANGCASLTQGMVATVTASAGGTGNLEFSIDNNHWVAPTPITARTYVWKNLTPGRTYKFYVRDAQGCIAEAEGDIYSGTTEPAMQVGLTATPACAGQNGQVSFTIKRKAAYRGTSPITVNWQLYELPEPIPANRVGTAVPGQSGSISVGSGATTAPMTVAGGKTYYVEITEGSCKWGSRDVEVKQLAPITATVTVNSKVTCDTAGIIEVLNTQGGGGQYTYTLSVVSGGSFITPIATANNRIEILRDNVWNSNNLEYPSGVQTITVRVDISDQYGCPPKTFGPYDIGVHPKPKVYEAKYTGCSNGTFAITVTPTAKTVWAPATDIADYNYSMDRGLHWQEGDNVFRGLSAGEYPIVLKERATGCEGVYTVTIYNPLEASAQVSKPLGCGAGQEAEIAITVDKGSGSYSYDITPPSGAHLSGHPFTAVVGSTASKVTHQIPLGYMPGIYTVTVTDTNQLSCSPTIVVLTVASATYPEIEVSTRSVTCAGSADGQLFVVEKNAPNGGAFSYAVTGPGGAVTFDMASRSANNLVAGIYTITVTNTLTHCDKTYTATVYSPTGLTFSHTLITTTGFTCSSGNTPRQAEIRVPSAAISGGTGSVTITYVAPNGSTGTGNVFNYGDPAGGVVTITITDASGCATSTVRTITAYEGLDAANITVSSTITCGTDTVTLSITQTGGAAFTAGTIYYAQGATAPTAAIGTAPWQSAGTFAVTPNATHKFWIGHKDTGCMIGYNYPSPNPNTFSIAKVAIKNVSCKGDSDGTVTLTLAGMVSTHTYNVAISPSAGVTISPATLTGGANVVNFSGLAKNTYTVTITNQNTLCEQTQVFTIAEPTVSLTATTSVRSITCANNDGEIRIENVSGGWGAYQYYIDTVAPTPTSGAWTSTSVRSGLVSATYHIAVRDNHGKGCQVTVGTITLTGPETISGTLTVTQENCVAGTGEISVQSVTGGDGVNYTYQLIKDGVKEGIAQGTRTFTGLGAGSYEVVVSDSWGCSATLTAVTLYEPISGIQVAILKEVTCASPTGATLSITHQGGTNSLTYTLTPQGGGTTTPSTIPVFTGVPAGNYIVGVKDNKTACATETTTIEVTPAVQVAFTHTQTNVSCHGDDDGRIDVTIPGTQSQTDYVIQIEGAGGFATRTETVNTTPKTIPFPTLKAGVYTVTVRSSRLCESVQTITITEPAQLVVSSTTVTTHFSCDANNQAGQAIVQAIAAGGVTGTYTYNFVVFDGQNTNTTGYTNSSVVSISSNGSYTQTVVVYVRDANNCEANNVNSPTVIPPLKRITAIKAQQTRPIDCQGPEAVDFTIEGGSNQGYIVRVTGGTTTPSTYTVTSGVSVVSVTFDTPGYYEVTVTDSATGCYDSVNYGIANYDNMSISAAQTKPVTCAAGNDGELTLSMRGYAGNYTFRVVNEYGVEVVSSTAGRNDTSDPRTQPIGGLSAGKYYVEITETQYPYCTKTATLATLSGPSSALTASTTITNQIKCGSGQTGSFMVTAAGGWGNYEYRLTVGTPTPAAHSVYGNYSSTSVFEGLVSETYTVWVKDQNGCETSVTQVMSPPAPIAATVTKTDVKCFSERGGSITVSGTTGGSGNYTYELWEVGGAQIYGAQTSTTFTGLDAREYKVKIVDGWNCDLTIPVTIDEPQEIKVTASIVSPTTCLQTQATIQVTAMGGSGGYQYQLGGTTTYTTSNLFTLPPGTYEFYVQDVNYCKSAASNKVEVVAVQTVSLTVNTADAFVKCNGEATARITFSATGGVGGYQYSLHQGSVTATAMTISATQINATDWAFSGLATGTYFVKVKSGVDCERYSSRIDIREADAISVTSTVSNVTCKGEKDGKITVTATGGTGTIVYAISPRFDRVVESGVFEKLAPGEYVVRIQDANGCHRDEIFKITEPDLIRVRIDRQTDEVCYGANDGTISVTITGGTQSYSTSIDGGVNWHQGKTLYTGLASGTYTIKVKDAMSCTTESDPITIKGGVDLQATATVEYSCPSNRVNNAIRVRVNTDVAAQTTFALDGVAQASNYFTSVTAGVHTITVRHQGGCVQTLTVNVENYAPLSKTVSVSHITCYGLTNGEVQINVTGGTGSYTYSITPQVGTFSGTNMFVNLPKGQYTIQVKDVVIGCEVSERITIEEPDVLKLGVVKTVTETCYQQSDGQLEFMIQGGRAPYSYELKDPQGNVIDTRTGIATGTTVSRTNMAPGTYSLEFRDGNCSQTHEITIAAAPSLQATATVGFECSTVSTTSTNPYIQITLARDNSDGLLATNTLSYSIDGGVTKKPFVGYVNGNMQVLRTQKIENDGVYTVTLYYRPLGMTSLCSSTLVGTVSVTRYPGLEILDKTDPREINKVRVKVVGGNPREGDTPYSITFNGSYENGESEYMLKPTDPTSRVVNGRIFKLVVVEAIDANNCSSTLTIEKEYMKSVPPDFFTPNGDGQNDGWDPDIYRSYPNLTVDIYDRYGRYIKTLRSGQVWDGRYEGKEMPSGDYWYILRTHEDDDRQEYMGHFTLYR</sequence>
<dbReference type="InterPro" id="IPR013783">
    <property type="entry name" value="Ig-like_fold"/>
</dbReference>
<reference evidence="4" key="1">
    <citation type="submission" date="2017-06" db="EMBL/GenBank/DDBJ databases">
        <title>Capnocytophaga spp. assemblies.</title>
        <authorList>
            <person name="Gulvik C.A."/>
        </authorList>
    </citation>
    <scope>NUCLEOTIDE SEQUENCE [LARGE SCALE GENOMIC DNA]</scope>
    <source>
        <strain evidence="4">H6253</strain>
    </source>
</reference>
<name>A0A250F867_9FLAO</name>
<evidence type="ECO:0000313" key="3">
    <source>
        <dbReference type="EMBL" id="ATA81329.1"/>
    </source>
</evidence>
<dbReference type="InterPro" id="IPR047589">
    <property type="entry name" value="DUF11_rpt"/>
</dbReference>
<dbReference type="Pfam" id="PF13573">
    <property type="entry name" value="SprB"/>
    <property type="match status" value="8"/>
</dbReference>
<evidence type="ECO:0000256" key="1">
    <source>
        <dbReference type="SAM" id="SignalP"/>
    </source>
</evidence>
<dbReference type="Proteomes" id="UP000217276">
    <property type="component" value="Chromosome"/>
</dbReference>
<dbReference type="InterPro" id="IPR026341">
    <property type="entry name" value="T9SS_type_B"/>
</dbReference>
<gene>
    <name evidence="3" type="ORF">CGC53_02665</name>
</gene>
<evidence type="ECO:0000259" key="2">
    <source>
        <dbReference type="Pfam" id="PF01345"/>
    </source>
</evidence>
<dbReference type="Gene3D" id="2.60.40.10">
    <property type="entry name" value="Immunoglobulins"/>
    <property type="match status" value="1"/>
</dbReference>
<protein>
    <recommendedName>
        <fullName evidence="2">DUF11 domain-containing protein</fullName>
    </recommendedName>
</protein>
<organism evidence="3 4">
    <name type="scientific">Capnocytophaga leadbetteri</name>
    <dbReference type="NCBI Taxonomy" id="327575"/>
    <lineage>
        <taxon>Bacteria</taxon>
        <taxon>Pseudomonadati</taxon>
        <taxon>Bacteroidota</taxon>
        <taxon>Flavobacteriia</taxon>
        <taxon>Flavobacteriales</taxon>
        <taxon>Flavobacteriaceae</taxon>
        <taxon>Capnocytophaga</taxon>
    </lineage>
</organism>
<keyword evidence="4" id="KW-1185">Reference proteome</keyword>
<dbReference type="EMBL" id="CP022384">
    <property type="protein sequence ID" value="ATA81329.1"/>
    <property type="molecule type" value="Genomic_DNA"/>
</dbReference>
<dbReference type="NCBIfam" id="TIGR04131">
    <property type="entry name" value="Bac_Flav_CTERM"/>
    <property type="match status" value="1"/>
</dbReference>
<feature type="signal peptide" evidence="1">
    <location>
        <begin position="1"/>
        <end position="20"/>
    </location>
</feature>
<dbReference type="RefSeq" id="WP_095913214.1">
    <property type="nucleotide sequence ID" value="NZ_CP022384.1"/>
</dbReference>
<dbReference type="NCBIfam" id="TIGR01451">
    <property type="entry name" value="B_ant_repeat"/>
    <property type="match status" value="1"/>
</dbReference>
<dbReference type="InterPro" id="IPR001434">
    <property type="entry name" value="OmcB-like_DUF11"/>
</dbReference>
<keyword evidence="1" id="KW-0732">Signal</keyword>
<dbReference type="Pfam" id="PF13585">
    <property type="entry name" value="CHU_C"/>
    <property type="match status" value="1"/>
</dbReference>
<accession>A0A250F867</accession>
<dbReference type="InterPro" id="IPR025667">
    <property type="entry name" value="SprB_repeat"/>
</dbReference>
<evidence type="ECO:0000313" key="4">
    <source>
        <dbReference type="Proteomes" id="UP000217276"/>
    </source>
</evidence>
<feature type="chain" id="PRO_5012445215" description="DUF11 domain-containing protein" evidence="1">
    <location>
        <begin position="21"/>
        <end position="5119"/>
    </location>
</feature>
<feature type="domain" description="DUF11" evidence="2">
    <location>
        <begin position="405"/>
        <end position="494"/>
    </location>
</feature>
<dbReference type="KEGG" id="clk:CGC53_02665"/>